<dbReference type="InterPro" id="IPR035906">
    <property type="entry name" value="MetI-like_sf"/>
</dbReference>
<dbReference type="FunFam" id="1.10.3720.10:FF:000006">
    <property type="entry name" value="Glutamate/aspartate ABC transporter, permease protein GltK"/>
    <property type="match status" value="1"/>
</dbReference>
<keyword evidence="2 8" id="KW-0813">Transport</keyword>
<dbReference type="InterPro" id="IPR000515">
    <property type="entry name" value="MetI-like"/>
</dbReference>
<organism evidence="11 12">
    <name type="scientific">Kitasatospora indigofera</name>
    <dbReference type="NCBI Taxonomy" id="67307"/>
    <lineage>
        <taxon>Bacteria</taxon>
        <taxon>Bacillati</taxon>
        <taxon>Actinomycetota</taxon>
        <taxon>Actinomycetes</taxon>
        <taxon>Kitasatosporales</taxon>
        <taxon>Streptomycetaceae</taxon>
        <taxon>Kitasatospora</taxon>
    </lineage>
</organism>
<evidence type="ECO:0000256" key="7">
    <source>
        <dbReference type="ARBA" id="ARBA00023136"/>
    </source>
</evidence>
<keyword evidence="3" id="KW-1003">Cell membrane</keyword>
<dbReference type="GO" id="GO:0006865">
    <property type="term" value="P:amino acid transport"/>
    <property type="evidence" value="ECO:0007669"/>
    <property type="project" value="UniProtKB-KW"/>
</dbReference>
<dbReference type="PANTHER" id="PTHR30614:SF0">
    <property type="entry name" value="L-CYSTINE TRANSPORT SYSTEM PERMEASE PROTEIN TCYL"/>
    <property type="match status" value="1"/>
</dbReference>
<dbReference type="GO" id="GO:0043190">
    <property type="term" value="C:ATP-binding cassette (ABC) transporter complex"/>
    <property type="evidence" value="ECO:0007669"/>
    <property type="project" value="InterPro"/>
</dbReference>
<feature type="transmembrane region" description="Helical" evidence="8">
    <location>
        <begin position="71"/>
        <end position="93"/>
    </location>
</feature>
<dbReference type="CDD" id="cd06261">
    <property type="entry name" value="TM_PBP2"/>
    <property type="match status" value="1"/>
</dbReference>
<dbReference type="SUPFAM" id="SSF161098">
    <property type="entry name" value="MetI-like"/>
    <property type="match status" value="1"/>
</dbReference>
<proteinExistence type="inferred from homology"/>
<evidence type="ECO:0000313" key="12">
    <source>
        <dbReference type="Proteomes" id="UP000617734"/>
    </source>
</evidence>
<dbReference type="PROSITE" id="PS50928">
    <property type="entry name" value="ABC_TM1"/>
    <property type="match status" value="1"/>
</dbReference>
<sequence>MNSLHKGPAAPGRPDVIKAVPVRHPGRWVGAAVILLLTAMLIHAIVTVPAFKWDLVGHYLFDDRILHGLVVTLELTALAMVMGVVGGILLAVMRLSPNPLLSGTAWVYIWVFRGTPVLVQLVFWNFLGVLWAKLSIGIPFGPAFWSEQTNVLIPTFVAALLGLGLNEAAYMAEIVRGGIQSVDEGQLEASQALGMNRFDAMRRIILPQAMRVIIPPTGNETISMLKTTSLVSVIALEELFRAGQNIYSRNFQSIPLLIVVSLWYLFLTSILTVGQYYIERHYARGSNRSLPPTPLQRLGGLFRGIKSAPAAKPANAGGHGGGGEGGGAA</sequence>
<evidence type="ECO:0000256" key="4">
    <source>
        <dbReference type="ARBA" id="ARBA00022692"/>
    </source>
</evidence>
<dbReference type="InterPro" id="IPR010065">
    <property type="entry name" value="AA_ABC_transptr_permease_3TM"/>
</dbReference>
<feature type="transmembrane region" description="Helical" evidence="8">
    <location>
        <begin position="151"/>
        <end position="170"/>
    </location>
</feature>
<evidence type="ECO:0000256" key="8">
    <source>
        <dbReference type="RuleBase" id="RU363032"/>
    </source>
</evidence>
<dbReference type="GeneID" id="95351437"/>
<evidence type="ECO:0000256" key="9">
    <source>
        <dbReference type="SAM" id="MobiDB-lite"/>
    </source>
</evidence>
<keyword evidence="7 8" id="KW-0472">Membrane</keyword>
<comment type="subcellular location">
    <subcellularLocation>
        <location evidence="1 8">Cell membrane</location>
        <topology evidence="1 8">Multi-pass membrane protein</topology>
    </subcellularLocation>
</comment>
<feature type="transmembrane region" description="Helical" evidence="8">
    <location>
        <begin position="254"/>
        <end position="278"/>
    </location>
</feature>
<keyword evidence="6 8" id="KW-1133">Transmembrane helix</keyword>
<protein>
    <submittedName>
        <fullName evidence="11">Polar amino acid ABC transporter permease</fullName>
    </submittedName>
</protein>
<feature type="region of interest" description="Disordered" evidence="9">
    <location>
        <begin position="310"/>
        <end position="329"/>
    </location>
</feature>
<name>A0A919FDS1_9ACTN</name>
<evidence type="ECO:0000256" key="2">
    <source>
        <dbReference type="ARBA" id="ARBA00022448"/>
    </source>
</evidence>
<evidence type="ECO:0000256" key="3">
    <source>
        <dbReference type="ARBA" id="ARBA00022475"/>
    </source>
</evidence>
<evidence type="ECO:0000313" key="11">
    <source>
        <dbReference type="EMBL" id="GHH61896.1"/>
    </source>
</evidence>
<feature type="transmembrane region" description="Helical" evidence="8">
    <location>
        <begin position="105"/>
        <end position="131"/>
    </location>
</feature>
<evidence type="ECO:0000256" key="5">
    <source>
        <dbReference type="ARBA" id="ARBA00022970"/>
    </source>
</evidence>
<keyword evidence="5" id="KW-0029">Amino-acid transport</keyword>
<keyword evidence="12" id="KW-1185">Reference proteome</keyword>
<evidence type="ECO:0000256" key="6">
    <source>
        <dbReference type="ARBA" id="ARBA00022989"/>
    </source>
</evidence>
<feature type="compositionally biased region" description="Gly residues" evidence="9">
    <location>
        <begin position="317"/>
        <end position="329"/>
    </location>
</feature>
<keyword evidence="4 8" id="KW-0812">Transmembrane</keyword>
<comment type="similarity">
    <text evidence="8">Belongs to the binding-protein-dependent transport system permease family.</text>
</comment>
<dbReference type="EMBL" id="BNBO01000003">
    <property type="protein sequence ID" value="GHH61896.1"/>
    <property type="molecule type" value="Genomic_DNA"/>
</dbReference>
<dbReference type="PANTHER" id="PTHR30614">
    <property type="entry name" value="MEMBRANE COMPONENT OF AMINO ACID ABC TRANSPORTER"/>
    <property type="match status" value="1"/>
</dbReference>
<evidence type="ECO:0000256" key="1">
    <source>
        <dbReference type="ARBA" id="ARBA00004651"/>
    </source>
</evidence>
<comment type="caution">
    <text evidence="11">The sequence shown here is derived from an EMBL/GenBank/DDBJ whole genome shotgun (WGS) entry which is preliminary data.</text>
</comment>
<dbReference type="NCBIfam" id="TIGR01726">
    <property type="entry name" value="HEQRo_perm_3TM"/>
    <property type="match status" value="1"/>
</dbReference>
<dbReference type="Proteomes" id="UP000617734">
    <property type="component" value="Unassembled WGS sequence"/>
</dbReference>
<dbReference type="Pfam" id="PF00528">
    <property type="entry name" value="BPD_transp_1"/>
    <property type="match status" value="1"/>
</dbReference>
<evidence type="ECO:0000259" key="10">
    <source>
        <dbReference type="PROSITE" id="PS50928"/>
    </source>
</evidence>
<reference evidence="11" key="2">
    <citation type="submission" date="2020-09" db="EMBL/GenBank/DDBJ databases">
        <authorList>
            <person name="Sun Q."/>
            <person name="Ohkuma M."/>
        </authorList>
    </citation>
    <scope>NUCLEOTIDE SEQUENCE</scope>
    <source>
        <strain evidence="11">JCM 4646</strain>
    </source>
</reference>
<feature type="transmembrane region" description="Helical" evidence="8">
    <location>
        <begin position="28"/>
        <end position="51"/>
    </location>
</feature>
<gene>
    <name evidence="11" type="ORF">GCM10018781_09240</name>
</gene>
<dbReference type="AlphaFoldDB" id="A0A919FDS1"/>
<feature type="domain" description="ABC transmembrane type-1" evidence="10">
    <location>
        <begin position="69"/>
        <end position="275"/>
    </location>
</feature>
<dbReference type="Gene3D" id="1.10.3720.10">
    <property type="entry name" value="MetI-like"/>
    <property type="match status" value="1"/>
</dbReference>
<dbReference type="InterPro" id="IPR043429">
    <property type="entry name" value="ArtM/GltK/GlnP/TcyL/YhdX-like"/>
</dbReference>
<accession>A0A919FDS1</accession>
<dbReference type="RefSeq" id="WP_229927162.1">
    <property type="nucleotide sequence ID" value="NZ_BNBO01000003.1"/>
</dbReference>
<dbReference type="GO" id="GO:0022857">
    <property type="term" value="F:transmembrane transporter activity"/>
    <property type="evidence" value="ECO:0007669"/>
    <property type="project" value="InterPro"/>
</dbReference>
<reference evidence="11" key="1">
    <citation type="journal article" date="2014" name="Int. J. Syst. Evol. Microbiol.">
        <title>Complete genome sequence of Corynebacterium casei LMG S-19264T (=DSM 44701T), isolated from a smear-ripened cheese.</title>
        <authorList>
            <consortium name="US DOE Joint Genome Institute (JGI-PGF)"/>
            <person name="Walter F."/>
            <person name="Albersmeier A."/>
            <person name="Kalinowski J."/>
            <person name="Ruckert C."/>
        </authorList>
    </citation>
    <scope>NUCLEOTIDE SEQUENCE</scope>
    <source>
        <strain evidence="11">JCM 4646</strain>
    </source>
</reference>